<dbReference type="Gene3D" id="2.40.30.70">
    <property type="entry name" value="YaeB-like"/>
    <property type="match status" value="1"/>
</dbReference>
<dbReference type="Proteomes" id="UP000066480">
    <property type="component" value="Chromosome"/>
</dbReference>
<evidence type="ECO:0000313" key="6">
    <source>
        <dbReference type="Proteomes" id="UP000066480"/>
    </source>
</evidence>
<dbReference type="InterPro" id="IPR023370">
    <property type="entry name" value="TrmO-like_N"/>
</dbReference>
<keyword evidence="1" id="KW-0949">S-adenosyl-L-methionine</keyword>
<dbReference type="AlphaFoldDB" id="A0A0K1JPF3"/>
<feature type="domain" description="TsaA-like" evidence="4">
    <location>
        <begin position="12"/>
        <end position="145"/>
    </location>
</feature>
<protein>
    <submittedName>
        <fullName evidence="5">Transcriptional regulator</fullName>
    </submittedName>
</protein>
<keyword evidence="6" id="KW-1185">Reference proteome</keyword>
<evidence type="ECO:0000256" key="3">
    <source>
        <dbReference type="SAM" id="MobiDB-lite"/>
    </source>
</evidence>
<dbReference type="CDD" id="cd09281">
    <property type="entry name" value="UPF0066"/>
    <property type="match status" value="1"/>
</dbReference>
<proteinExistence type="inferred from homology"/>
<accession>A0A0K1JPF3</accession>
<evidence type="ECO:0000313" key="5">
    <source>
        <dbReference type="EMBL" id="AKU18445.1"/>
    </source>
</evidence>
<dbReference type="PROSITE" id="PS51668">
    <property type="entry name" value="TSAA_2"/>
    <property type="match status" value="1"/>
</dbReference>
<dbReference type="STRING" id="571913.VV02_25640"/>
<evidence type="ECO:0000256" key="2">
    <source>
        <dbReference type="ARBA" id="ARBA00033753"/>
    </source>
</evidence>
<reference evidence="5 6" key="1">
    <citation type="submission" date="2015-03" db="EMBL/GenBank/DDBJ databases">
        <title>Luteipulveratus halotolerans sp. nov., a novel actinobacterium (Dermacoccaceae) from Sarawak, Malaysia.</title>
        <authorList>
            <person name="Juboi H."/>
            <person name="Basik A."/>
            <person name="Shamsul S.S."/>
            <person name="Arnold P."/>
            <person name="Schmitt E.K."/>
            <person name="Sanglier J.-J."/>
            <person name="Yeo T."/>
        </authorList>
    </citation>
    <scope>NUCLEOTIDE SEQUENCE [LARGE SCALE GENOMIC DNA]</scope>
    <source>
        <strain evidence="5 6">MN07-A0370</strain>
    </source>
</reference>
<dbReference type="EMBL" id="CP011112">
    <property type="protein sequence ID" value="AKU18445.1"/>
    <property type="molecule type" value="Genomic_DNA"/>
</dbReference>
<dbReference type="InterPro" id="IPR040372">
    <property type="entry name" value="YaeB-like"/>
</dbReference>
<dbReference type="OrthoDB" id="9804309at2"/>
<dbReference type="PANTHER" id="PTHR12818">
    <property type="entry name" value="TRNA (ADENINE(37)-N6)-METHYLTRANSFERASE"/>
    <property type="match status" value="1"/>
</dbReference>
<dbReference type="KEGG" id="lmoi:VV02_25640"/>
<dbReference type="PANTHER" id="PTHR12818:SF0">
    <property type="entry name" value="TRNA (ADENINE(37)-N6)-METHYLTRANSFERASE"/>
    <property type="match status" value="1"/>
</dbReference>
<name>A0A0K1JPF3_9MICO</name>
<sequence>MSDKTWNSPIEVTPVGVVHGGRTTGEDDFWGDHVSHIELDPERFTADALASLDSFSHVLVVFQFHLVDPGTEEVGARRPRGREDWPLVGIFAQRAKRRPNRLGVTTCRVLDVDGLTVTVEGLDAMEGTPVLDLKPHLQEFEPRGERDQPSWSSELMTDYFA</sequence>
<feature type="compositionally biased region" description="Basic and acidic residues" evidence="3">
    <location>
        <begin position="139"/>
        <end position="148"/>
    </location>
</feature>
<dbReference type="InterPro" id="IPR036414">
    <property type="entry name" value="YaeB_N_sf"/>
</dbReference>
<dbReference type="SUPFAM" id="SSF118196">
    <property type="entry name" value="YaeB-like"/>
    <property type="match status" value="1"/>
</dbReference>
<dbReference type="Pfam" id="PF01980">
    <property type="entry name" value="TrmO_N"/>
    <property type="match status" value="1"/>
</dbReference>
<organism evidence="5 6">
    <name type="scientific">Luteipulveratus mongoliensis</name>
    <dbReference type="NCBI Taxonomy" id="571913"/>
    <lineage>
        <taxon>Bacteria</taxon>
        <taxon>Bacillati</taxon>
        <taxon>Actinomycetota</taxon>
        <taxon>Actinomycetes</taxon>
        <taxon>Micrococcales</taxon>
        <taxon>Dermacoccaceae</taxon>
        <taxon>Luteipulveratus</taxon>
    </lineage>
</organism>
<dbReference type="InterPro" id="IPR036413">
    <property type="entry name" value="YaeB-like_sf"/>
</dbReference>
<gene>
    <name evidence="5" type="ORF">VV02_25640</name>
</gene>
<evidence type="ECO:0000256" key="1">
    <source>
        <dbReference type="ARBA" id="ARBA00022691"/>
    </source>
</evidence>
<dbReference type="RefSeq" id="WP_052596272.1">
    <property type="nucleotide sequence ID" value="NZ_CP011112.1"/>
</dbReference>
<feature type="region of interest" description="Disordered" evidence="3">
    <location>
        <begin position="139"/>
        <end position="161"/>
    </location>
</feature>
<evidence type="ECO:0000259" key="4">
    <source>
        <dbReference type="PROSITE" id="PS51668"/>
    </source>
</evidence>
<comment type="similarity">
    <text evidence="2">Belongs to the tRNA methyltransferase O family.</text>
</comment>
<dbReference type="PATRIC" id="fig|571913.6.peg.5194"/>